<dbReference type="NCBIfam" id="TIGR00761">
    <property type="entry name" value="argB"/>
    <property type="match status" value="1"/>
</dbReference>
<dbReference type="Proteomes" id="UP000750197">
    <property type="component" value="Unassembled WGS sequence"/>
</dbReference>
<comment type="caution">
    <text evidence="9">The sequence shown here is derived from an EMBL/GenBank/DDBJ whole genome shotgun (WGS) entry which is preliminary data.</text>
</comment>
<dbReference type="GO" id="GO:0006526">
    <property type="term" value="P:L-arginine biosynthetic process"/>
    <property type="evidence" value="ECO:0007669"/>
    <property type="project" value="UniProtKB-KW"/>
</dbReference>
<keyword evidence="6" id="KW-0067">ATP-binding</keyword>
<feature type="domain" description="Aspartate/glutamate/uridylate kinase" evidence="8">
    <location>
        <begin position="5"/>
        <end position="226"/>
    </location>
</feature>
<dbReference type="GO" id="GO:0005524">
    <property type="term" value="F:ATP binding"/>
    <property type="evidence" value="ECO:0007669"/>
    <property type="project" value="UniProtKB-KW"/>
</dbReference>
<evidence type="ECO:0000256" key="2">
    <source>
        <dbReference type="ARBA" id="ARBA00022605"/>
    </source>
</evidence>
<dbReference type="PANTHER" id="PTHR23342:SF0">
    <property type="entry name" value="N-ACETYLGLUTAMATE SYNTHASE, MITOCHONDRIAL"/>
    <property type="match status" value="1"/>
</dbReference>
<organism evidence="9 10">
    <name type="scientific">Candidatus Sysuiplasma superficiale</name>
    <dbReference type="NCBI Taxonomy" id="2823368"/>
    <lineage>
        <taxon>Archaea</taxon>
        <taxon>Methanobacteriati</taxon>
        <taxon>Thermoplasmatota</taxon>
        <taxon>Thermoplasmata</taxon>
        <taxon>Candidatus Sysuiplasmatales</taxon>
        <taxon>Candidatus Sysuiplasmataceae</taxon>
        <taxon>Candidatus Sysuiplasma</taxon>
    </lineage>
</organism>
<dbReference type="GO" id="GO:0003991">
    <property type="term" value="F:acetylglutamate kinase activity"/>
    <property type="evidence" value="ECO:0007669"/>
    <property type="project" value="UniProtKB-EC"/>
</dbReference>
<sequence>MLSGQGSMRNFASAVSRLSSKSCRLIIVNGGGKEIDALCSRLSIDVKKEQGLRVTTPDVLDVVQMTLARKSNELASALMAHGLRSLPVPAFALGAVRCRKKVLPNGRDLGYVGEVEDVDPTVLLSLVTARSIPVIYPIGSDSEGNLYNINADELAADIASSLRASSLLLLTDVPGVMINSTVVPCIHVSELDDPILAGHLHDGIIPKLESAKRAARSGVGRVAIIDGRRSENIENFFTEGKIVGTEIQN</sequence>
<dbReference type="EC" id="2.7.2.8" evidence="9"/>
<dbReference type="InterPro" id="IPR004662">
    <property type="entry name" value="AcgluKinase_fam"/>
</dbReference>
<evidence type="ECO:0000313" key="10">
    <source>
        <dbReference type="Proteomes" id="UP000750197"/>
    </source>
</evidence>
<gene>
    <name evidence="9" type="primary">argB</name>
    <name evidence="9" type="ORF">KIY12_03650</name>
</gene>
<dbReference type="GO" id="GO:0005737">
    <property type="term" value="C:cytoplasm"/>
    <property type="evidence" value="ECO:0007669"/>
    <property type="project" value="InterPro"/>
</dbReference>
<dbReference type="EMBL" id="JAHEAC010000021">
    <property type="protein sequence ID" value="MBX8643802.1"/>
    <property type="molecule type" value="Genomic_DNA"/>
</dbReference>
<evidence type="ECO:0000256" key="4">
    <source>
        <dbReference type="ARBA" id="ARBA00022741"/>
    </source>
</evidence>
<evidence type="ECO:0000313" key="9">
    <source>
        <dbReference type="EMBL" id="MBX8643802.1"/>
    </source>
</evidence>
<keyword evidence="2" id="KW-0028">Amino-acid biosynthesis</keyword>
<accession>A0A8J7YTG3</accession>
<evidence type="ECO:0000256" key="3">
    <source>
        <dbReference type="ARBA" id="ARBA00022679"/>
    </source>
</evidence>
<dbReference type="AlphaFoldDB" id="A0A8J7YTG3"/>
<evidence type="ECO:0000256" key="7">
    <source>
        <dbReference type="ARBA" id="ARBA00029440"/>
    </source>
</evidence>
<keyword evidence="5 9" id="KW-0418">Kinase</keyword>
<dbReference type="Pfam" id="PF00696">
    <property type="entry name" value="AA_kinase"/>
    <property type="match status" value="1"/>
</dbReference>
<dbReference type="CDD" id="cd04238">
    <property type="entry name" value="AAK_NAGK-like"/>
    <property type="match status" value="1"/>
</dbReference>
<dbReference type="InterPro" id="IPR036393">
    <property type="entry name" value="AceGlu_kinase-like_sf"/>
</dbReference>
<keyword evidence="3 9" id="KW-0808">Transferase</keyword>
<dbReference type="SUPFAM" id="SSF53633">
    <property type="entry name" value="Carbamate kinase-like"/>
    <property type="match status" value="1"/>
</dbReference>
<name>A0A8J7YTG3_9ARCH</name>
<comment type="pathway">
    <text evidence="7">Amino-acid biosynthesis.</text>
</comment>
<evidence type="ECO:0000256" key="1">
    <source>
        <dbReference type="ARBA" id="ARBA00022571"/>
    </source>
</evidence>
<dbReference type="Gene3D" id="3.40.1160.10">
    <property type="entry name" value="Acetylglutamate kinase-like"/>
    <property type="match status" value="1"/>
</dbReference>
<keyword evidence="1" id="KW-0055">Arginine biosynthesis</keyword>
<dbReference type="PIRSF" id="PIRSF000728">
    <property type="entry name" value="NAGK"/>
    <property type="match status" value="1"/>
</dbReference>
<keyword evidence="4" id="KW-0547">Nucleotide-binding</keyword>
<dbReference type="PANTHER" id="PTHR23342">
    <property type="entry name" value="N-ACETYLGLUTAMATE SYNTHASE"/>
    <property type="match status" value="1"/>
</dbReference>
<protein>
    <submittedName>
        <fullName evidence="9">Acetylglutamate kinase</fullName>
        <ecNumber evidence="9">2.7.2.8</ecNumber>
    </submittedName>
</protein>
<proteinExistence type="predicted"/>
<evidence type="ECO:0000256" key="6">
    <source>
        <dbReference type="ARBA" id="ARBA00022840"/>
    </source>
</evidence>
<dbReference type="InterPro" id="IPR001048">
    <property type="entry name" value="Asp/Glu/Uridylate_kinase"/>
</dbReference>
<evidence type="ECO:0000256" key="5">
    <source>
        <dbReference type="ARBA" id="ARBA00022777"/>
    </source>
</evidence>
<evidence type="ECO:0000259" key="8">
    <source>
        <dbReference type="Pfam" id="PF00696"/>
    </source>
</evidence>
<reference evidence="9" key="1">
    <citation type="submission" date="2021-05" db="EMBL/GenBank/DDBJ databases">
        <title>Genomic insights into ecological role and evolution of a novel Thermoplasmata order Candidatus Sysuiplasmatales.</title>
        <authorList>
            <person name="Yuan Y."/>
        </authorList>
    </citation>
    <scope>NUCLEOTIDE SEQUENCE</scope>
    <source>
        <strain evidence="9">TUT19-bin139</strain>
    </source>
</reference>